<dbReference type="EMBL" id="KB525692">
    <property type="protein sequence ID" value="EMP36295.1"/>
    <property type="molecule type" value="Genomic_DNA"/>
</dbReference>
<name>M7BKP6_CHEMY</name>
<proteinExistence type="predicted"/>
<reference evidence="3" key="1">
    <citation type="journal article" date="2013" name="Nat. Genet.">
        <title>The draft genomes of soft-shell turtle and green sea turtle yield insights into the development and evolution of the turtle-specific body plan.</title>
        <authorList>
            <person name="Wang Z."/>
            <person name="Pascual-Anaya J."/>
            <person name="Zadissa A."/>
            <person name="Li W."/>
            <person name="Niimura Y."/>
            <person name="Huang Z."/>
            <person name="Li C."/>
            <person name="White S."/>
            <person name="Xiong Z."/>
            <person name="Fang D."/>
            <person name="Wang B."/>
            <person name="Ming Y."/>
            <person name="Chen Y."/>
            <person name="Zheng Y."/>
            <person name="Kuraku S."/>
            <person name="Pignatelli M."/>
            <person name="Herrero J."/>
            <person name="Beal K."/>
            <person name="Nozawa M."/>
            <person name="Li Q."/>
            <person name="Wang J."/>
            <person name="Zhang H."/>
            <person name="Yu L."/>
            <person name="Shigenobu S."/>
            <person name="Wang J."/>
            <person name="Liu J."/>
            <person name="Flicek P."/>
            <person name="Searle S."/>
            <person name="Wang J."/>
            <person name="Kuratani S."/>
            <person name="Yin Y."/>
            <person name="Aken B."/>
            <person name="Zhang G."/>
            <person name="Irie N."/>
        </authorList>
    </citation>
    <scope>NUCLEOTIDE SEQUENCE [LARGE SCALE GENOMIC DNA]</scope>
</reference>
<sequence length="149" mass="16522">MFLLLPLPSGACYAAKQLFGSGKHWKVCSEVVWSPATSERDEPLWTPKWAQPARPAATPQRSRRRTRNIKAQPQSSLEKQPLERPDAYGLAPGWETPATVVGPEDWPAEPTPDADPQSPEELPSLPLASYPEEPQELIPPETLSGTRYL</sequence>
<keyword evidence="3" id="KW-1185">Reference proteome</keyword>
<gene>
    <name evidence="2" type="ORF">UY3_06510</name>
</gene>
<evidence type="ECO:0000256" key="1">
    <source>
        <dbReference type="SAM" id="MobiDB-lite"/>
    </source>
</evidence>
<dbReference type="AlphaFoldDB" id="M7BKP6"/>
<feature type="compositionally biased region" description="Low complexity" evidence="1">
    <location>
        <begin position="116"/>
        <end position="132"/>
    </location>
</feature>
<feature type="region of interest" description="Disordered" evidence="1">
    <location>
        <begin position="39"/>
        <end position="149"/>
    </location>
</feature>
<feature type="compositionally biased region" description="Polar residues" evidence="1">
    <location>
        <begin position="69"/>
        <end position="78"/>
    </location>
</feature>
<dbReference type="Proteomes" id="UP000031443">
    <property type="component" value="Unassembled WGS sequence"/>
</dbReference>
<feature type="compositionally biased region" description="Low complexity" evidence="1">
    <location>
        <begin position="50"/>
        <end position="60"/>
    </location>
</feature>
<protein>
    <submittedName>
        <fullName evidence="2">Uncharacterized protein</fullName>
    </submittedName>
</protein>
<organism evidence="2 3">
    <name type="scientific">Chelonia mydas</name>
    <name type="common">Green sea-turtle</name>
    <name type="synonym">Chelonia agassizi</name>
    <dbReference type="NCBI Taxonomy" id="8469"/>
    <lineage>
        <taxon>Eukaryota</taxon>
        <taxon>Metazoa</taxon>
        <taxon>Chordata</taxon>
        <taxon>Craniata</taxon>
        <taxon>Vertebrata</taxon>
        <taxon>Euteleostomi</taxon>
        <taxon>Archelosauria</taxon>
        <taxon>Testudinata</taxon>
        <taxon>Testudines</taxon>
        <taxon>Cryptodira</taxon>
        <taxon>Durocryptodira</taxon>
        <taxon>Americhelydia</taxon>
        <taxon>Chelonioidea</taxon>
        <taxon>Cheloniidae</taxon>
        <taxon>Chelonia</taxon>
    </lineage>
</organism>
<evidence type="ECO:0000313" key="2">
    <source>
        <dbReference type="EMBL" id="EMP36295.1"/>
    </source>
</evidence>
<accession>M7BKP6</accession>
<evidence type="ECO:0000313" key="3">
    <source>
        <dbReference type="Proteomes" id="UP000031443"/>
    </source>
</evidence>